<organism evidence="7 8">
    <name type="scientific">Dubosiella newyorkensis</name>
    <dbReference type="NCBI Taxonomy" id="1862672"/>
    <lineage>
        <taxon>Bacteria</taxon>
        <taxon>Bacillati</taxon>
        <taxon>Bacillota</taxon>
        <taxon>Erysipelotrichia</taxon>
        <taxon>Erysipelotrichales</taxon>
        <taxon>Erysipelotrichaceae</taxon>
        <taxon>Dubosiella</taxon>
    </lineage>
</organism>
<feature type="active site" description="Proton donor" evidence="3">
    <location>
        <position position="156"/>
    </location>
</feature>
<dbReference type="GO" id="GO:0046872">
    <property type="term" value="F:metal ion binding"/>
    <property type="evidence" value="ECO:0007669"/>
    <property type="project" value="UniProtKB-KW"/>
</dbReference>
<dbReference type="Gene3D" id="3.40.50.1950">
    <property type="entry name" value="Flavin prenyltransferase-like"/>
    <property type="match status" value="1"/>
</dbReference>
<comment type="caution">
    <text evidence="3">Lacks conserved residue(s) required for the propagation of feature annotation.</text>
</comment>
<keyword evidence="3 4" id="KW-0436">Ligase</keyword>
<comment type="cofactor">
    <cofactor evidence="3">
        <name>FMN</name>
        <dbReference type="ChEBI" id="CHEBI:58210"/>
    </cofactor>
    <text evidence="3">Binds 1 FMN per subunit.</text>
</comment>
<evidence type="ECO:0000313" key="7">
    <source>
        <dbReference type="EMBL" id="OLU47503.1"/>
    </source>
</evidence>
<dbReference type="InterPro" id="IPR007085">
    <property type="entry name" value="DNA/pantothenate-metab_flavo_C"/>
</dbReference>
<keyword evidence="8" id="KW-1185">Reference proteome</keyword>
<keyword evidence="3 4" id="KW-0288">FMN</keyword>
<feature type="region of interest" description="Phosphopantothenate--cysteine ligase" evidence="3">
    <location>
        <begin position="188"/>
        <end position="400"/>
    </location>
</feature>
<comment type="function">
    <text evidence="4">Catalyzes two steps in the biosynthesis of coenzyme A. In the first step cysteine is conjugated to 4'-phosphopantothenate to form 4-phosphopantothenoylcysteine, in the latter compound is decarboxylated to form 4'-phosphopantotheine.</text>
</comment>
<keyword evidence="3" id="KW-0511">Multifunctional enzyme</keyword>
<dbReference type="GO" id="GO:0004633">
    <property type="term" value="F:phosphopantothenoylcysteine decarboxylase activity"/>
    <property type="evidence" value="ECO:0007669"/>
    <property type="project" value="UniProtKB-UniRule"/>
</dbReference>
<dbReference type="InterPro" id="IPR036551">
    <property type="entry name" value="Flavin_trans-like"/>
</dbReference>
<dbReference type="EMBL" id="MPKA01000047">
    <property type="protein sequence ID" value="OLU47503.1"/>
    <property type="molecule type" value="Genomic_DNA"/>
</dbReference>
<dbReference type="GO" id="GO:0015937">
    <property type="term" value="P:coenzyme A biosynthetic process"/>
    <property type="evidence" value="ECO:0007669"/>
    <property type="project" value="UniProtKB-UniRule"/>
</dbReference>
<dbReference type="RefSeq" id="WP_076340784.1">
    <property type="nucleotide sequence ID" value="NZ_CAPDDE010000002.1"/>
</dbReference>
<keyword evidence="3 4" id="KW-0285">Flavoprotein</keyword>
<evidence type="ECO:0000256" key="1">
    <source>
        <dbReference type="ARBA" id="ARBA00022793"/>
    </source>
</evidence>
<keyword evidence="3" id="KW-0479">Metal-binding</keyword>
<dbReference type="GO" id="GO:0010181">
    <property type="term" value="F:FMN binding"/>
    <property type="evidence" value="ECO:0007669"/>
    <property type="project" value="UniProtKB-UniRule"/>
</dbReference>
<feature type="binding site" evidence="3">
    <location>
        <position position="339"/>
    </location>
    <ligand>
        <name>CTP</name>
        <dbReference type="ChEBI" id="CHEBI:37563"/>
    </ligand>
</feature>
<evidence type="ECO:0000256" key="3">
    <source>
        <dbReference type="HAMAP-Rule" id="MF_02225"/>
    </source>
</evidence>
<evidence type="ECO:0000313" key="8">
    <source>
        <dbReference type="Proteomes" id="UP000186705"/>
    </source>
</evidence>
<comment type="pathway">
    <text evidence="3 4">Cofactor biosynthesis; coenzyme A biosynthesis; CoA from (R)-pantothenate: step 3/5.</text>
</comment>
<feature type="binding site" evidence="3">
    <location>
        <position position="335"/>
    </location>
    <ligand>
        <name>CTP</name>
        <dbReference type="ChEBI" id="CHEBI:37563"/>
    </ligand>
</feature>
<dbReference type="EC" id="4.1.1.36" evidence="3"/>
<dbReference type="HAMAP" id="MF_02225">
    <property type="entry name" value="CoaBC"/>
    <property type="match status" value="1"/>
</dbReference>
<comment type="caution">
    <text evidence="7">The sequence shown here is derived from an EMBL/GenBank/DDBJ whole genome shotgun (WGS) entry which is preliminary data.</text>
</comment>
<feature type="domain" description="DNA/pantothenate metabolism flavoprotein C-terminal" evidence="6">
    <location>
        <begin position="183"/>
        <end position="392"/>
    </location>
</feature>
<comment type="cofactor">
    <cofactor evidence="3">
        <name>Mg(2+)</name>
        <dbReference type="ChEBI" id="CHEBI:18420"/>
    </cofactor>
</comment>
<dbReference type="GeneID" id="78274893"/>
<evidence type="ECO:0000256" key="4">
    <source>
        <dbReference type="RuleBase" id="RU364078"/>
    </source>
</evidence>
<feature type="binding site" evidence="3">
    <location>
        <position position="276"/>
    </location>
    <ligand>
        <name>CTP</name>
        <dbReference type="ChEBI" id="CHEBI:37563"/>
    </ligand>
</feature>
<feature type="binding site" evidence="3">
    <location>
        <position position="321"/>
    </location>
    <ligand>
        <name>CTP</name>
        <dbReference type="ChEBI" id="CHEBI:37563"/>
    </ligand>
</feature>
<comment type="function">
    <text evidence="3">Catalyzes two sequential steps in the biosynthesis of coenzyme A. In the first step cysteine is conjugated to 4'-phosphopantothenate to form 4-phosphopantothenoylcysteine. In the second step the latter compound is decarboxylated to form 4'-phosphopantotheine.</text>
</comment>
<keyword evidence="3" id="KW-0460">Magnesium</keyword>
<comment type="catalytic activity">
    <reaction evidence="3 4">
        <text>(R)-4'-phosphopantothenate + L-cysteine + CTP = N-[(R)-4-phosphopantothenoyl]-L-cysteine + CMP + diphosphate + H(+)</text>
        <dbReference type="Rhea" id="RHEA:19397"/>
        <dbReference type="ChEBI" id="CHEBI:10986"/>
        <dbReference type="ChEBI" id="CHEBI:15378"/>
        <dbReference type="ChEBI" id="CHEBI:33019"/>
        <dbReference type="ChEBI" id="CHEBI:35235"/>
        <dbReference type="ChEBI" id="CHEBI:37563"/>
        <dbReference type="ChEBI" id="CHEBI:59458"/>
        <dbReference type="ChEBI" id="CHEBI:60377"/>
        <dbReference type="EC" id="6.3.2.5"/>
    </reaction>
</comment>
<keyword evidence="2 3" id="KW-0456">Lyase</keyword>
<dbReference type="GO" id="GO:0015941">
    <property type="term" value="P:pantothenate catabolic process"/>
    <property type="evidence" value="ECO:0007669"/>
    <property type="project" value="InterPro"/>
</dbReference>
<dbReference type="GO" id="GO:0004632">
    <property type="term" value="F:phosphopantothenate--cysteine ligase activity"/>
    <property type="evidence" value="ECO:0007669"/>
    <property type="project" value="UniProtKB-UniRule"/>
</dbReference>
<sequence length="400" mass="43717">MQKKNILIAVSGGIAAYKACDLVSRLGKKGYSIKVIMTRSATQFVAPITFEALSHNKCETQVFDETNEDPIAHITLAKWADVFVLVPATANIIAKIVHGIADDLVSTTALACYCPKIICPAMNVHMYENTVTQENILRAKQLGYTIVEPETGLLACQDVGKGKLASLDTIQEAIESIFDEKLLEGKRVLVNAGPTIEALDPVRFISNHSSGKQGYAIAQAAKKLGAKVTLISGPVALEPIPGIETIYIQSAQDMMDAVQARFEDNDYFILAAAISDYRSKETAPQKMKKQGDTMEIELVKNPDILAWLGAHKKEGQIVCGFAMETENLEHNAQEKCVKKHCDLLIGNNLFTQGAGFQTPTNVVTLFTKDTIQPLGKMSKEEVGELILKTMKQMEDHNTCS</sequence>
<dbReference type="STRING" id="1862672.BO225_02885"/>
<feature type="domain" description="Flavoprotein" evidence="5">
    <location>
        <begin position="4"/>
        <end position="162"/>
    </location>
</feature>
<dbReference type="Proteomes" id="UP000186705">
    <property type="component" value="Unassembled WGS sequence"/>
</dbReference>
<dbReference type="SUPFAM" id="SSF102645">
    <property type="entry name" value="CoaB-like"/>
    <property type="match status" value="1"/>
</dbReference>
<dbReference type="SUPFAM" id="SSF52507">
    <property type="entry name" value="Homo-oligomeric flavin-containing Cys decarboxylases, HFCD"/>
    <property type="match status" value="1"/>
</dbReference>
<accession>A0A1U7NPE3</accession>
<comment type="catalytic activity">
    <reaction evidence="3 4">
        <text>N-[(R)-4-phosphopantothenoyl]-L-cysteine + H(+) = (R)-4'-phosphopantetheine + CO2</text>
        <dbReference type="Rhea" id="RHEA:16793"/>
        <dbReference type="ChEBI" id="CHEBI:15378"/>
        <dbReference type="ChEBI" id="CHEBI:16526"/>
        <dbReference type="ChEBI" id="CHEBI:59458"/>
        <dbReference type="ChEBI" id="CHEBI:61723"/>
        <dbReference type="EC" id="4.1.1.36"/>
    </reaction>
</comment>
<dbReference type="UniPathway" id="UPA00241">
    <property type="reaction ID" value="UER00353"/>
</dbReference>
<dbReference type="GO" id="GO:0071513">
    <property type="term" value="C:phosphopantothenoylcysteine decarboxylase complex"/>
    <property type="evidence" value="ECO:0007669"/>
    <property type="project" value="TreeGrafter"/>
</dbReference>
<dbReference type="EC" id="6.3.2.5" evidence="3"/>
<dbReference type="OrthoDB" id="9802554at2"/>
<protein>
    <recommendedName>
        <fullName evidence="3">Coenzyme A biosynthesis bifunctional protein CoaBC</fullName>
    </recommendedName>
    <alternativeName>
        <fullName evidence="3">DNA/pantothenate metabolism flavoprotein</fullName>
    </alternativeName>
    <alternativeName>
        <fullName evidence="3">Phosphopantothenoylcysteine synthetase/decarboxylase</fullName>
        <shortName evidence="3">PPCS-PPCDC</shortName>
    </alternativeName>
    <domain>
        <recommendedName>
            <fullName evidence="3">Phosphopantothenoylcysteine decarboxylase</fullName>
            <shortName evidence="3">PPC decarboxylase</shortName>
            <shortName evidence="3">PPC-DC</shortName>
            <ecNumber evidence="3">4.1.1.36</ecNumber>
        </recommendedName>
        <alternativeName>
            <fullName evidence="3">CoaC</fullName>
        </alternativeName>
    </domain>
    <domain>
        <recommendedName>
            <fullName evidence="3">Phosphopantothenate--cysteine ligase</fullName>
            <ecNumber evidence="3">6.3.2.5</ecNumber>
        </recommendedName>
        <alternativeName>
            <fullName evidence="3">CoaB</fullName>
        </alternativeName>
        <alternativeName>
            <fullName evidence="3">Phosphopantothenoylcysteine synthetase</fullName>
            <shortName evidence="3">PPC synthetase</shortName>
            <shortName evidence="3">PPC-S</shortName>
        </alternativeName>
    </domain>
</protein>
<comment type="similarity">
    <text evidence="3 4">In the C-terminal section; belongs to the PPC synthetase family.</text>
</comment>
<evidence type="ECO:0000259" key="5">
    <source>
        <dbReference type="Pfam" id="PF02441"/>
    </source>
</evidence>
<dbReference type="Pfam" id="PF04127">
    <property type="entry name" value="DFP"/>
    <property type="match status" value="1"/>
</dbReference>
<comment type="similarity">
    <text evidence="3 4">In the N-terminal section; belongs to the HFCD (homo-oligomeric flavin containing Cys decarboxylase) superfamily.</text>
</comment>
<dbReference type="Gene3D" id="3.40.50.10300">
    <property type="entry name" value="CoaB-like"/>
    <property type="match status" value="1"/>
</dbReference>
<dbReference type="InterPro" id="IPR005252">
    <property type="entry name" value="CoaBC"/>
</dbReference>
<dbReference type="NCBIfam" id="TIGR00521">
    <property type="entry name" value="coaBC_dfp"/>
    <property type="match status" value="1"/>
</dbReference>
<feature type="binding site" evidence="3">
    <location>
        <position position="286"/>
    </location>
    <ligand>
        <name>CTP</name>
        <dbReference type="ChEBI" id="CHEBI:37563"/>
    </ligand>
</feature>
<comment type="pathway">
    <text evidence="3 4">Cofactor biosynthesis; coenzyme A biosynthesis; CoA from (R)-pantothenate: step 2/5.</text>
</comment>
<dbReference type="InterPro" id="IPR003382">
    <property type="entry name" value="Flavoprotein"/>
</dbReference>
<dbReference type="InterPro" id="IPR035929">
    <property type="entry name" value="CoaB-like_sf"/>
</dbReference>
<reference evidence="7 8" key="1">
    <citation type="submission" date="2016-11" db="EMBL/GenBank/DDBJ databases">
        <title>Description of two novel members of the family Erysipelotrichaceae: Ileibacterium lipovorans gen. nov., sp. nov. and Dubosiella newyorkensis, gen. nov., sp. nov.</title>
        <authorList>
            <person name="Cox L.M."/>
            <person name="Sohn J."/>
            <person name="Tyrrell K.L."/>
            <person name="Citron D.M."/>
            <person name="Lawson P.A."/>
            <person name="Patel N.B."/>
            <person name="Iizumi T."/>
            <person name="Perez-Perez G.I."/>
            <person name="Goldstein E.J."/>
            <person name="Blaser M.J."/>
        </authorList>
    </citation>
    <scope>NUCLEOTIDE SEQUENCE [LARGE SCALE GENOMIC DNA]</scope>
    <source>
        <strain evidence="7 8">NYU-BL-A4</strain>
    </source>
</reference>
<dbReference type="Pfam" id="PF02441">
    <property type="entry name" value="Flavoprotein"/>
    <property type="match status" value="1"/>
</dbReference>
<feature type="region of interest" description="Phosphopantothenoylcysteine decarboxylase" evidence="3">
    <location>
        <begin position="1"/>
        <end position="187"/>
    </location>
</feature>
<dbReference type="PANTHER" id="PTHR14359">
    <property type="entry name" value="HOMO-OLIGOMERIC FLAVIN CONTAINING CYS DECARBOXYLASE FAMILY"/>
    <property type="match status" value="1"/>
</dbReference>
<proteinExistence type="inferred from homology"/>
<feature type="binding site" evidence="3">
    <location>
        <begin position="302"/>
        <end position="305"/>
    </location>
    <ligand>
        <name>CTP</name>
        <dbReference type="ChEBI" id="CHEBI:37563"/>
    </ligand>
</feature>
<evidence type="ECO:0000259" key="6">
    <source>
        <dbReference type="Pfam" id="PF04127"/>
    </source>
</evidence>
<dbReference type="PANTHER" id="PTHR14359:SF6">
    <property type="entry name" value="PHOSPHOPANTOTHENOYLCYSTEINE DECARBOXYLASE"/>
    <property type="match status" value="1"/>
</dbReference>
<evidence type="ECO:0000256" key="2">
    <source>
        <dbReference type="ARBA" id="ARBA00023239"/>
    </source>
</evidence>
<dbReference type="AlphaFoldDB" id="A0A1U7NPE3"/>
<name>A0A1U7NPE3_9FIRM</name>
<gene>
    <name evidence="3" type="primary">coaBC</name>
    <name evidence="7" type="ORF">BO225_02885</name>
</gene>
<keyword evidence="1 3" id="KW-0210">Decarboxylase</keyword>